<keyword evidence="13" id="KW-1185">Reference proteome</keyword>
<keyword evidence="5 6" id="KW-0539">Nucleus</keyword>
<feature type="region of interest" description="Disordered" evidence="7">
    <location>
        <begin position="439"/>
        <end position="460"/>
    </location>
</feature>
<dbReference type="GO" id="GO:0000981">
    <property type="term" value="F:DNA-binding transcription factor activity, RNA polymerase II-specific"/>
    <property type="evidence" value="ECO:0007669"/>
    <property type="project" value="TreeGrafter"/>
</dbReference>
<dbReference type="EMBL" id="CAJNOK010000390">
    <property type="protein sequence ID" value="CAF0749846.1"/>
    <property type="molecule type" value="Genomic_DNA"/>
</dbReference>
<dbReference type="Proteomes" id="UP000663829">
    <property type="component" value="Unassembled WGS sequence"/>
</dbReference>
<dbReference type="PANTHER" id="PTHR11267">
    <property type="entry name" value="T-BOX PROTEIN-RELATED"/>
    <property type="match status" value="1"/>
</dbReference>
<reference evidence="10" key="1">
    <citation type="submission" date="2021-02" db="EMBL/GenBank/DDBJ databases">
        <authorList>
            <person name="Nowell W R."/>
        </authorList>
    </citation>
    <scope>NUCLEOTIDE SEQUENCE</scope>
</reference>
<evidence type="ECO:0000313" key="9">
    <source>
        <dbReference type="EMBL" id="CAF0749846.1"/>
    </source>
</evidence>
<dbReference type="InterPro" id="IPR008967">
    <property type="entry name" value="p53-like_TF_DNA-bd_sf"/>
</dbReference>
<dbReference type="OrthoDB" id="7442607at2759"/>
<keyword evidence="4" id="KW-0804">Transcription</keyword>
<dbReference type="GO" id="GO:0005634">
    <property type="term" value="C:nucleus"/>
    <property type="evidence" value="ECO:0007669"/>
    <property type="project" value="UniProtKB-SubCell"/>
</dbReference>
<dbReference type="InterPro" id="IPR036960">
    <property type="entry name" value="T-box_sf"/>
</dbReference>
<dbReference type="Proteomes" id="UP000681722">
    <property type="component" value="Unassembled WGS sequence"/>
</dbReference>
<dbReference type="EMBL" id="CAJNOQ010002500">
    <property type="protein sequence ID" value="CAF0961660.1"/>
    <property type="molecule type" value="Genomic_DNA"/>
</dbReference>
<evidence type="ECO:0000256" key="7">
    <source>
        <dbReference type="SAM" id="MobiDB-lite"/>
    </source>
</evidence>
<evidence type="ECO:0000313" key="11">
    <source>
        <dbReference type="EMBL" id="CAF3528360.1"/>
    </source>
</evidence>
<dbReference type="InterPro" id="IPR001699">
    <property type="entry name" value="TF_T-box"/>
</dbReference>
<dbReference type="PROSITE" id="PS50252">
    <property type="entry name" value="TBOX_3"/>
    <property type="match status" value="1"/>
</dbReference>
<dbReference type="GO" id="GO:0001708">
    <property type="term" value="P:cell fate specification"/>
    <property type="evidence" value="ECO:0007669"/>
    <property type="project" value="TreeGrafter"/>
</dbReference>
<evidence type="ECO:0000256" key="6">
    <source>
        <dbReference type="PROSITE-ProRule" id="PRU00201"/>
    </source>
</evidence>
<dbReference type="InterPro" id="IPR046360">
    <property type="entry name" value="T-box_DNA-bd"/>
</dbReference>
<keyword evidence="2" id="KW-0805">Transcription regulation</keyword>
<dbReference type="PRINTS" id="PR00937">
    <property type="entry name" value="TBOX"/>
</dbReference>
<evidence type="ECO:0000256" key="5">
    <source>
        <dbReference type="ARBA" id="ARBA00023242"/>
    </source>
</evidence>
<comment type="caution">
    <text evidence="6">Lacks conserved residue(s) required for the propagation of feature annotation.</text>
</comment>
<feature type="domain" description="T-box" evidence="8">
    <location>
        <begin position="193"/>
        <end position="384"/>
    </location>
</feature>
<feature type="compositionally biased region" description="Polar residues" evidence="7">
    <location>
        <begin position="439"/>
        <end position="458"/>
    </location>
</feature>
<dbReference type="Proteomes" id="UP000682733">
    <property type="component" value="Unassembled WGS sequence"/>
</dbReference>
<evidence type="ECO:0000256" key="1">
    <source>
        <dbReference type="ARBA" id="ARBA00004123"/>
    </source>
</evidence>
<dbReference type="EMBL" id="CAJOBA010000390">
    <property type="protein sequence ID" value="CAF3528360.1"/>
    <property type="molecule type" value="Genomic_DNA"/>
</dbReference>
<evidence type="ECO:0000256" key="3">
    <source>
        <dbReference type="ARBA" id="ARBA00023125"/>
    </source>
</evidence>
<dbReference type="EMBL" id="CAJOBC010002500">
    <property type="protein sequence ID" value="CAF3736128.1"/>
    <property type="molecule type" value="Genomic_DNA"/>
</dbReference>
<protein>
    <recommendedName>
        <fullName evidence="8">T-box domain-containing protein</fullName>
    </recommendedName>
</protein>
<dbReference type="GO" id="GO:0045893">
    <property type="term" value="P:positive regulation of DNA-templated transcription"/>
    <property type="evidence" value="ECO:0007669"/>
    <property type="project" value="InterPro"/>
</dbReference>
<dbReference type="PANTHER" id="PTHR11267:SF201">
    <property type="entry name" value="T-BOX DOMAIN-CONTAINING PROTEIN"/>
    <property type="match status" value="1"/>
</dbReference>
<proteinExistence type="predicted"/>
<comment type="subcellular location">
    <subcellularLocation>
        <location evidence="1 6">Nucleus</location>
    </subcellularLocation>
</comment>
<evidence type="ECO:0000256" key="4">
    <source>
        <dbReference type="ARBA" id="ARBA00023163"/>
    </source>
</evidence>
<gene>
    <name evidence="10" type="ORF">GPM918_LOCUS11786</name>
    <name evidence="9" type="ORF">OVA965_LOCUS1943</name>
    <name evidence="12" type="ORF">SRO942_LOCUS11787</name>
    <name evidence="11" type="ORF">TMI583_LOCUS1943</name>
</gene>
<dbReference type="GO" id="GO:0000785">
    <property type="term" value="C:chromatin"/>
    <property type="evidence" value="ECO:0007669"/>
    <property type="project" value="TreeGrafter"/>
</dbReference>
<keyword evidence="3 6" id="KW-0238">DNA-binding</keyword>
<dbReference type="PROSITE" id="PS01283">
    <property type="entry name" value="TBOX_1"/>
    <property type="match status" value="1"/>
</dbReference>
<dbReference type="AlphaFoldDB" id="A0A814E103"/>
<sequence length="478" mass="54971">MAVEASIADKINSDDSTYPITTTILNLNYYPQYSCGSNDNNNYHTHQSYPPSTTNDYMYPPLSYYTGPPLSTFDSVPKRIRHRSSFNNNTTIDDPKQLLSTTTYNGSMPKARSPVRTAPTMTIQQHRAQQMSCYNCISLQHLHDEPTTASYDAYQYYMTNCSHLLPSGQPTSYESPAQCNNIIAMSGHIGVRLEHGDLWTKFHQHTTEMIITKQGRRMFPTLQFNIFGLNPDSNYNLYVDMVLVDTNHWKFNSGKWVPCGQAEQCQKSNYVYIHPDSPNTGEHWMKNEISFSKLKLTNNRSISPGHNTNMTLILNSMHKYQPRLHIVEVSRTNNGNSRCSSLEQQARTGQEHTFFFAETQFIAVTAYQNTDVTQLKIDHNPFAKVYGLHNDRLIVSSDPYYHYQSATSLSPHLSQQHSPQSLKNMTYCEANYSTSLKRKMSSYTEQQQSSNSTWLSDNRQSKRNKFHDNLERNFFNGY</sequence>
<evidence type="ECO:0000313" key="10">
    <source>
        <dbReference type="EMBL" id="CAF0961660.1"/>
    </source>
</evidence>
<dbReference type="Pfam" id="PF00907">
    <property type="entry name" value="T-box"/>
    <property type="match status" value="1"/>
</dbReference>
<organism evidence="10 13">
    <name type="scientific">Didymodactylos carnosus</name>
    <dbReference type="NCBI Taxonomy" id="1234261"/>
    <lineage>
        <taxon>Eukaryota</taxon>
        <taxon>Metazoa</taxon>
        <taxon>Spiralia</taxon>
        <taxon>Gnathifera</taxon>
        <taxon>Rotifera</taxon>
        <taxon>Eurotatoria</taxon>
        <taxon>Bdelloidea</taxon>
        <taxon>Philodinida</taxon>
        <taxon>Philodinidae</taxon>
        <taxon>Didymodactylos</taxon>
    </lineage>
</organism>
<dbReference type="SUPFAM" id="SSF49417">
    <property type="entry name" value="p53-like transcription factors"/>
    <property type="match status" value="1"/>
</dbReference>
<evidence type="ECO:0000259" key="8">
    <source>
        <dbReference type="PROSITE" id="PS50252"/>
    </source>
</evidence>
<name>A0A814E103_9BILA</name>
<dbReference type="PROSITE" id="PS01264">
    <property type="entry name" value="TBOX_2"/>
    <property type="match status" value="1"/>
</dbReference>
<dbReference type="SMART" id="SM00425">
    <property type="entry name" value="TBOX"/>
    <property type="match status" value="1"/>
</dbReference>
<dbReference type="InterPro" id="IPR018186">
    <property type="entry name" value="TF_T-box_CS"/>
</dbReference>
<comment type="caution">
    <text evidence="10">The sequence shown here is derived from an EMBL/GenBank/DDBJ whole genome shotgun (WGS) entry which is preliminary data.</text>
</comment>
<dbReference type="GO" id="GO:0000978">
    <property type="term" value="F:RNA polymerase II cis-regulatory region sequence-specific DNA binding"/>
    <property type="evidence" value="ECO:0007669"/>
    <property type="project" value="InterPro"/>
</dbReference>
<accession>A0A814E103</accession>
<dbReference type="Gene3D" id="2.60.40.820">
    <property type="entry name" value="Transcription factor, T-box"/>
    <property type="match status" value="1"/>
</dbReference>
<evidence type="ECO:0000313" key="12">
    <source>
        <dbReference type="EMBL" id="CAF3736128.1"/>
    </source>
</evidence>
<evidence type="ECO:0000256" key="2">
    <source>
        <dbReference type="ARBA" id="ARBA00023015"/>
    </source>
</evidence>
<evidence type="ECO:0000313" key="13">
    <source>
        <dbReference type="Proteomes" id="UP000663829"/>
    </source>
</evidence>
<dbReference type="Proteomes" id="UP000677228">
    <property type="component" value="Unassembled WGS sequence"/>
</dbReference>